<comment type="caution">
    <text evidence="1">The sequence shown here is derived from an EMBL/GenBank/DDBJ whole genome shotgun (WGS) entry which is preliminary data.</text>
</comment>
<evidence type="ECO:0000313" key="1">
    <source>
        <dbReference type="EMBL" id="MFC5007677.1"/>
    </source>
</evidence>
<name>A0ABV9WFZ3_9ACTN</name>
<reference evidence="2" key="1">
    <citation type="journal article" date="2019" name="Int. J. Syst. Evol. Microbiol.">
        <title>The Global Catalogue of Microorganisms (GCM) 10K type strain sequencing project: providing services to taxonomists for standard genome sequencing and annotation.</title>
        <authorList>
            <consortium name="The Broad Institute Genomics Platform"/>
            <consortium name="The Broad Institute Genome Sequencing Center for Infectious Disease"/>
            <person name="Wu L."/>
            <person name="Ma J."/>
        </authorList>
    </citation>
    <scope>NUCLEOTIDE SEQUENCE [LARGE SCALE GENOMIC DNA]</scope>
    <source>
        <strain evidence="2">CGMCC 4.7152</strain>
    </source>
</reference>
<sequence length="225" mass="26546">MDTTWEGRLGWTAGLVADDPVVRVRAQRRLTVMRRLMYAALRRLYAVPGRLDDPERAGLLAHYRLRQSFCFPEGLGPKEPLGTSACLPYLIRYLEWEVRYPDEWYATAKDWTAKEVLLRHLTREFADLPVAAKRRLVELVVLVIRREYHVEDVSWARLARAVDLPEFRGRLAELDDGTNAVPAKRARFLLWLLDHPEAPQLQRIHWHYGRYPQPRRRTGRQRSRR</sequence>
<evidence type="ECO:0000313" key="2">
    <source>
        <dbReference type="Proteomes" id="UP001595912"/>
    </source>
</evidence>
<protein>
    <submittedName>
        <fullName evidence="1">Uncharacterized protein</fullName>
    </submittedName>
</protein>
<dbReference type="Proteomes" id="UP001595912">
    <property type="component" value="Unassembled WGS sequence"/>
</dbReference>
<dbReference type="EMBL" id="JBHSIU010000130">
    <property type="protein sequence ID" value="MFC5007677.1"/>
    <property type="molecule type" value="Genomic_DNA"/>
</dbReference>
<gene>
    <name evidence="1" type="ORF">ACFPIJ_58960</name>
</gene>
<keyword evidence="2" id="KW-1185">Reference proteome</keyword>
<dbReference type="RefSeq" id="WP_380128314.1">
    <property type="nucleotide sequence ID" value="NZ_JBHSIU010000130.1"/>
</dbReference>
<proteinExistence type="predicted"/>
<organism evidence="1 2">
    <name type="scientific">Dactylosporangium cerinum</name>
    <dbReference type="NCBI Taxonomy" id="1434730"/>
    <lineage>
        <taxon>Bacteria</taxon>
        <taxon>Bacillati</taxon>
        <taxon>Actinomycetota</taxon>
        <taxon>Actinomycetes</taxon>
        <taxon>Micromonosporales</taxon>
        <taxon>Micromonosporaceae</taxon>
        <taxon>Dactylosporangium</taxon>
    </lineage>
</organism>
<accession>A0ABV9WFZ3</accession>